<evidence type="ECO:0000256" key="2">
    <source>
        <dbReference type="ARBA" id="ARBA00022714"/>
    </source>
</evidence>
<evidence type="ECO:0000256" key="5">
    <source>
        <dbReference type="ARBA" id="ARBA00023014"/>
    </source>
</evidence>
<organism evidence="8">
    <name type="scientific">Henneguya salminicola</name>
    <name type="common">Myxosporean</name>
    <dbReference type="NCBI Taxonomy" id="69463"/>
    <lineage>
        <taxon>Eukaryota</taxon>
        <taxon>Metazoa</taxon>
        <taxon>Cnidaria</taxon>
        <taxon>Myxozoa</taxon>
        <taxon>Myxosporea</taxon>
        <taxon>Bivalvulida</taxon>
        <taxon>Platysporina</taxon>
        <taxon>Myxobolidae</taxon>
        <taxon>Henneguya</taxon>
    </lineage>
</organism>
<dbReference type="GO" id="GO:0046872">
    <property type="term" value="F:metal ion binding"/>
    <property type="evidence" value="ECO:0007669"/>
    <property type="project" value="UniProtKB-KW"/>
</dbReference>
<comment type="cofactor">
    <cofactor evidence="6">
        <name>[2Fe-2S] cluster</name>
        <dbReference type="ChEBI" id="CHEBI:190135"/>
    </cofactor>
</comment>
<dbReference type="Pfam" id="PF00111">
    <property type="entry name" value="Fer2"/>
    <property type="match status" value="1"/>
</dbReference>
<comment type="similarity">
    <text evidence="1">Belongs to the adrenodoxin/putidaredoxin family.</text>
</comment>
<dbReference type="GO" id="GO:0005739">
    <property type="term" value="C:mitochondrion"/>
    <property type="evidence" value="ECO:0007669"/>
    <property type="project" value="TreeGrafter"/>
</dbReference>
<dbReference type="CDD" id="cd00207">
    <property type="entry name" value="fer2"/>
    <property type="match status" value="1"/>
</dbReference>
<evidence type="ECO:0000256" key="6">
    <source>
        <dbReference type="ARBA" id="ARBA00034078"/>
    </source>
</evidence>
<accession>A0A6G3MJ00</accession>
<dbReference type="InterPro" id="IPR012675">
    <property type="entry name" value="Beta-grasp_dom_sf"/>
</dbReference>
<dbReference type="InterPro" id="IPR036010">
    <property type="entry name" value="2Fe-2S_ferredoxin-like_sf"/>
</dbReference>
<dbReference type="GO" id="GO:0140647">
    <property type="term" value="P:P450-containing electron transport chain"/>
    <property type="evidence" value="ECO:0007669"/>
    <property type="project" value="InterPro"/>
</dbReference>
<dbReference type="InterPro" id="IPR001041">
    <property type="entry name" value="2Fe-2S_ferredoxin-type"/>
</dbReference>
<name>A0A6G3MJ00_HENSL</name>
<keyword evidence="3" id="KW-0479">Metal-binding</keyword>
<sequence>MMQPILSNIHIIKNKLFMLSNPFSRICLFFRKKCSFCTETISVKFIQNDGSEKKIRGCIGSTVLEVAKKNSIDLEGACEGSCACSTCHVYVDVNYQKYMQPPSIQY</sequence>
<dbReference type="PANTHER" id="PTHR23426:SF65">
    <property type="entry name" value="FERREDOXIN-2, MITOCHONDRIAL"/>
    <property type="match status" value="1"/>
</dbReference>
<dbReference type="Gene3D" id="3.10.20.30">
    <property type="match status" value="1"/>
</dbReference>
<dbReference type="InterPro" id="IPR018298">
    <property type="entry name" value="Adrenodoxin_Fe-S_BS"/>
</dbReference>
<evidence type="ECO:0000313" key="8">
    <source>
        <dbReference type="EMBL" id="NDJ94000.1"/>
    </source>
</evidence>
<dbReference type="InterPro" id="IPR001055">
    <property type="entry name" value="Adrenodoxin-like"/>
</dbReference>
<reference evidence="8" key="1">
    <citation type="submission" date="2018-11" db="EMBL/GenBank/DDBJ databases">
        <title>Henneguya salminicola genome and transcriptome.</title>
        <authorList>
            <person name="Yahalomi D."/>
            <person name="Atkinson S.D."/>
            <person name="Neuhof M."/>
            <person name="Chang E.S."/>
            <person name="Philippe H."/>
            <person name="Cartwright P."/>
            <person name="Bartholomew J.L."/>
            <person name="Huchon D."/>
        </authorList>
    </citation>
    <scope>NUCLEOTIDE SEQUENCE</scope>
    <source>
        <strain evidence="8">Hz1</strain>
        <tissue evidence="8">Whole</tissue>
    </source>
</reference>
<dbReference type="EMBL" id="GHBP01006014">
    <property type="protein sequence ID" value="NDJ94000.1"/>
    <property type="molecule type" value="Transcribed_RNA"/>
</dbReference>
<dbReference type="PANTHER" id="PTHR23426">
    <property type="entry name" value="FERREDOXIN/ADRENODOXIN"/>
    <property type="match status" value="1"/>
</dbReference>
<keyword evidence="4" id="KW-0408">Iron</keyword>
<dbReference type="PROSITE" id="PS51085">
    <property type="entry name" value="2FE2S_FER_2"/>
    <property type="match status" value="1"/>
</dbReference>
<dbReference type="GO" id="GO:0051537">
    <property type="term" value="F:2 iron, 2 sulfur cluster binding"/>
    <property type="evidence" value="ECO:0007669"/>
    <property type="project" value="UniProtKB-KW"/>
</dbReference>
<proteinExistence type="inferred from homology"/>
<evidence type="ECO:0000256" key="3">
    <source>
        <dbReference type="ARBA" id="ARBA00022723"/>
    </source>
</evidence>
<dbReference type="AlphaFoldDB" id="A0A6G3MJ00"/>
<dbReference type="SUPFAM" id="SSF54292">
    <property type="entry name" value="2Fe-2S ferredoxin-like"/>
    <property type="match status" value="1"/>
</dbReference>
<dbReference type="GO" id="GO:0009055">
    <property type="term" value="F:electron transfer activity"/>
    <property type="evidence" value="ECO:0007669"/>
    <property type="project" value="TreeGrafter"/>
</dbReference>
<dbReference type="PROSITE" id="PS00814">
    <property type="entry name" value="ADX"/>
    <property type="match status" value="1"/>
</dbReference>
<keyword evidence="5" id="KW-0411">Iron-sulfur</keyword>
<evidence type="ECO:0000256" key="1">
    <source>
        <dbReference type="ARBA" id="ARBA00010914"/>
    </source>
</evidence>
<evidence type="ECO:0000259" key="7">
    <source>
        <dbReference type="PROSITE" id="PS51085"/>
    </source>
</evidence>
<evidence type="ECO:0000256" key="4">
    <source>
        <dbReference type="ARBA" id="ARBA00023004"/>
    </source>
</evidence>
<keyword evidence="2" id="KW-0001">2Fe-2S</keyword>
<protein>
    <submittedName>
        <fullName evidence="8">2Fe-2S ferredoxin (Trinotate prediction)</fullName>
    </submittedName>
</protein>
<feature type="domain" description="2Fe-2S ferredoxin-type" evidence="7">
    <location>
        <begin position="41"/>
        <end position="106"/>
    </location>
</feature>